<dbReference type="SUPFAM" id="SSF53300">
    <property type="entry name" value="vWA-like"/>
    <property type="match status" value="1"/>
</dbReference>
<dbReference type="InterPro" id="IPR036465">
    <property type="entry name" value="vWFA_dom_sf"/>
</dbReference>
<feature type="compositionally biased region" description="Basic residues" evidence="1">
    <location>
        <begin position="795"/>
        <end position="805"/>
    </location>
</feature>
<feature type="domain" description="VWFA" evidence="2">
    <location>
        <begin position="4"/>
        <end position="131"/>
    </location>
</feature>
<feature type="region of interest" description="Disordered" evidence="1">
    <location>
        <begin position="685"/>
        <end position="712"/>
    </location>
</feature>
<keyword evidence="5" id="KW-1185">Reference proteome</keyword>
<dbReference type="PANTHER" id="PTHR12957:SF2">
    <property type="entry name" value="INTEGRATOR COMPLEX SUBUNIT 6"/>
    <property type="match status" value="1"/>
</dbReference>
<dbReference type="InterPro" id="IPR051113">
    <property type="entry name" value="Integrator_subunit6"/>
</dbReference>
<dbReference type="AlphaFoldDB" id="A0ABD6EDP2"/>
<dbReference type="FunFam" id="3.40.50.410:FF:000010">
    <property type="entry name" value="Integrator complex subunit 6 like"/>
    <property type="match status" value="1"/>
</dbReference>
<gene>
    <name evidence="4" type="ORF">AB6A40_001531</name>
</gene>
<accession>A0ABD6EDP2</accession>
<comment type="caution">
    <text evidence="4">The sequence shown here is derived from an EMBL/GenBank/DDBJ whole genome shotgun (WGS) entry which is preliminary data.</text>
</comment>
<dbReference type="Proteomes" id="UP001608902">
    <property type="component" value="Unassembled WGS sequence"/>
</dbReference>
<evidence type="ECO:0000259" key="2">
    <source>
        <dbReference type="Pfam" id="PF13519"/>
    </source>
</evidence>
<dbReference type="EMBL" id="JBGFUD010000580">
    <property type="protein sequence ID" value="MFH4974822.1"/>
    <property type="molecule type" value="Genomic_DNA"/>
</dbReference>
<proteinExistence type="predicted"/>
<evidence type="ECO:0000256" key="1">
    <source>
        <dbReference type="SAM" id="MobiDB-lite"/>
    </source>
</evidence>
<dbReference type="Pfam" id="PF25462">
    <property type="entry name" value="Beta-barrel_INTS6"/>
    <property type="match status" value="1"/>
</dbReference>
<feature type="region of interest" description="Disordered" evidence="1">
    <location>
        <begin position="789"/>
        <end position="810"/>
    </location>
</feature>
<feature type="compositionally biased region" description="Low complexity" evidence="1">
    <location>
        <begin position="751"/>
        <end position="764"/>
    </location>
</feature>
<dbReference type="InterPro" id="IPR002035">
    <property type="entry name" value="VWF_A"/>
</dbReference>
<name>A0ABD6EDP2_9BILA</name>
<evidence type="ECO:0008006" key="6">
    <source>
        <dbReference type="Google" id="ProtNLM"/>
    </source>
</evidence>
<evidence type="ECO:0000313" key="5">
    <source>
        <dbReference type="Proteomes" id="UP001608902"/>
    </source>
</evidence>
<sequence length="894" mass="100590">MTIVLFLVDTSASMAQRTYQGTTLLDVARSVVELFLKQRSRDASARGDRYMLMSFEEFPKNVKSGWREGQAIFHEQLKSLKAHGLTTFGNALGSAFRFVNVNRMQTGIDNYGWGRYPYYLEPVVIISITDGNSLTCPLTGKVDEIKFAKPTAIGNELTEEPFRWDQRLFSVVLRLPGSPPKTQISPGMHILPDRSPIDCMCVATGGRSYCITSHRMIPICVDSIVQKMQQIGVLVKFDHVGAEPTLVITDRMNGNIENEKLNGDLMGSVTPRSIPVDDAWKSVTTSLYSRASRAYPGHWPIPEAFWPDCSMNSLPPRKAHPVITFRCEPSEPLVCQEFPFDKYELEPSPLTQLILDRKQTNVCWQVFVKNSDKSGGLGSPFGYLKAATNLLAVNLFIMPYNYPVLLPLIDELRQDPKARTSQSWRLRLEKYLSSIPTYYLQPLRKAFSRMNVTNPMMEQDQIPQYSYSITSNLTKMKHVARQEFDSQSATIASALQHSLPLLITQMVVPHQTLPVLRRDSRKESKRPNTAKFFKGYQVHIGEPKARPAPSSQFRNPFEITRNKLIEQLTKMRANLEQHLRGSSIPVLEGGLPGTNIKLQHAEDLHCLPINQMGNYQEYIRSLEAIGRGPLREVEPQAIRAHAFGNPFKIDKKNMTVDEVNEGNLLTSMDKIDSNKKRGANLTGVAVSLPAPEGNTHRPPRRKPGPLAADSISQWRRRRREWSLSSSASSISSLSDIGSVSSLDDDLRSMGSNGHSHSEPSTSSSCFNEKRLLANGSIVDRLSGSVALLTTEDKRNSRRSPPAKKQRLQEVNHRLSEGKLDEAKIAIGSCVRRNVIPDKAVSMIISVIESMAIEDQQLCLRYGLREARRFKRKRVVDSILQRLKSSNLNCNNYRI</sequence>
<dbReference type="Pfam" id="PF13519">
    <property type="entry name" value="VWA_2"/>
    <property type="match status" value="1"/>
</dbReference>
<feature type="region of interest" description="Disordered" evidence="1">
    <location>
        <begin position="744"/>
        <end position="766"/>
    </location>
</feature>
<evidence type="ECO:0000259" key="3">
    <source>
        <dbReference type="Pfam" id="PF25462"/>
    </source>
</evidence>
<organism evidence="4 5">
    <name type="scientific">Gnathostoma spinigerum</name>
    <dbReference type="NCBI Taxonomy" id="75299"/>
    <lineage>
        <taxon>Eukaryota</taxon>
        <taxon>Metazoa</taxon>
        <taxon>Ecdysozoa</taxon>
        <taxon>Nematoda</taxon>
        <taxon>Chromadorea</taxon>
        <taxon>Rhabditida</taxon>
        <taxon>Spirurina</taxon>
        <taxon>Gnathostomatomorpha</taxon>
        <taxon>Gnathostomatoidea</taxon>
        <taxon>Gnathostomatidae</taxon>
        <taxon>Gnathostoma</taxon>
    </lineage>
</organism>
<dbReference type="PANTHER" id="PTHR12957">
    <property type="entry name" value="DEAD/H BOX POLYPEPTIDE 26/DICE1-RELATED"/>
    <property type="match status" value="1"/>
</dbReference>
<dbReference type="Gene3D" id="3.40.50.410">
    <property type="entry name" value="von Willebrand factor, type A domain"/>
    <property type="match status" value="1"/>
</dbReference>
<evidence type="ECO:0000313" key="4">
    <source>
        <dbReference type="EMBL" id="MFH4974822.1"/>
    </source>
</evidence>
<feature type="domain" description="Integrator complex subunit 6-like beta-barrel" evidence="3">
    <location>
        <begin position="277"/>
        <end position="413"/>
    </location>
</feature>
<protein>
    <recommendedName>
        <fullName evidence="6">Integrator complex subunit 6</fullName>
    </recommendedName>
</protein>
<dbReference type="InterPro" id="IPR057413">
    <property type="entry name" value="Beta-barrel_INTS6"/>
</dbReference>
<reference evidence="4 5" key="1">
    <citation type="submission" date="2024-08" db="EMBL/GenBank/DDBJ databases">
        <title>Gnathostoma spinigerum genome.</title>
        <authorList>
            <person name="Gonzalez-Bertolin B."/>
            <person name="Monzon S."/>
            <person name="Zaballos A."/>
            <person name="Jimenez P."/>
            <person name="Dekumyoy P."/>
            <person name="Varona S."/>
            <person name="Cuesta I."/>
            <person name="Sumanam S."/>
            <person name="Adisakwattana P."/>
            <person name="Gasser R.B."/>
            <person name="Hernandez-Gonzalez A."/>
            <person name="Young N.D."/>
            <person name="Perteguer M.J."/>
        </authorList>
    </citation>
    <scope>NUCLEOTIDE SEQUENCE [LARGE SCALE GENOMIC DNA]</scope>
    <source>
        <strain evidence="4">AL3</strain>
        <tissue evidence="4">Liver</tissue>
    </source>
</reference>
<dbReference type="CDD" id="cd00198">
    <property type="entry name" value="vWFA"/>
    <property type="match status" value="1"/>
</dbReference>